<dbReference type="Gene3D" id="3.30.200.20">
    <property type="entry name" value="Phosphorylase Kinase, domain 1"/>
    <property type="match status" value="1"/>
</dbReference>
<feature type="transmembrane region" description="Helical" evidence="6">
    <location>
        <begin position="337"/>
        <end position="357"/>
    </location>
</feature>
<keyword evidence="10" id="KW-1185">Reference proteome</keyword>
<evidence type="ECO:0000256" key="4">
    <source>
        <dbReference type="ARBA" id="ARBA00022840"/>
    </source>
</evidence>
<dbReference type="PROSITE" id="PS00108">
    <property type="entry name" value="PROTEIN_KINASE_ST"/>
    <property type="match status" value="1"/>
</dbReference>
<gene>
    <name evidence="9" type="ORF">AKG60_06105</name>
    <name evidence="8" type="ORF">YA91_24820</name>
</gene>
<evidence type="ECO:0000313" key="8">
    <source>
        <dbReference type="EMBL" id="ASZ53568.1"/>
    </source>
</evidence>
<dbReference type="EMBL" id="LHQV01000010">
    <property type="protein sequence ID" value="OQK01479.1"/>
    <property type="molecule type" value="Genomic_DNA"/>
</dbReference>
<name>A0A249WA41_VIBPH</name>
<dbReference type="InterPro" id="IPR011009">
    <property type="entry name" value="Kinase-like_dom_sf"/>
</dbReference>
<dbReference type="Pfam" id="PF00069">
    <property type="entry name" value="Pkinase"/>
    <property type="match status" value="1"/>
</dbReference>
<organism evidence="8">
    <name type="scientific">Vibrio parahaemolyticus</name>
    <dbReference type="NCBI Taxonomy" id="670"/>
    <lineage>
        <taxon>Bacteria</taxon>
        <taxon>Pseudomonadati</taxon>
        <taxon>Pseudomonadota</taxon>
        <taxon>Gammaproteobacteria</taxon>
        <taxon>Vibrionales</taxon>
        <taxon>Vibrionaceae</taxon>
        <taxon>Vibrio</taxon>
    </lineage>
</organism>
<feature type="domain" description="Protein kinase" evidence="7">
    <location>
        <begin position="79"/>
        <end position="331"/>
    </location>
</feature>
<keyword evidence="6" id="KW-1133">Transmembrane helix</keyword>
<keyword evidence="4 5" id="KW-0067">ATP-binding</keyword>
<keyword evidence="8" id="KW-0723">Serine/threonine-protein kinase</keyword>
<sequence>MQLGSSETQVYYHLLDLDDSQKQQYLQELQQSQPELYIQLAPLLAHEAPEERLTQLLYFGAHQATNSEIDLSGEVISKYRLTHELGRGGMGVVYAAQRADETFEQDLAIKFIQSNLSNVLGQRALFDEAQLLARLNHPYIAKVFDGGLHDDSVYIVMERVFGQTLDDYLAEVTLTDHEKLTLFKQICQAMEHAHHHHVLHADLKPENILIDPNKRPKLLDFNLTQKVQNSGGESPPVLIAFSQNFASPEQQTGQFLTAQSDVYSLGKILAMMFPSPRVWSDVYWVIRRATRSAAKLRYSDVRALRIDIERMLERRPIEQKKHWPLYSALRLVQRRPLAAALSAILVLSGVLFGNALIQKNIQLQQEKKIAEDMMYELTRLIFHAKGQNVEHLSVNSMMELTRRRILSNPDIPKHIKQKMLLAMMTPVPEKHLTTPMSCQPNCASKDSTNQ</sequence>
<dbReference type="EMBL" id="CP023248">
    <property type="protein sequence ID" value="ASZ53568.1"/>
    <property type="molecule type" value="Genomic_DNA"/>
</dbReference>
<keyword evidence="2 5" id="KW-0547">Nucleotide-binding</keyword>
<evidence type="ECO:0000256" key="3">
    <source>
        <dbReference type="ARBA" id="ARBA00022777"/>
    </source>
</evidence>
<dbReference type="InterPro" id="IPR000719">
    <property type="entry name" value="Prot_kinase_dom"/>
</dbReference>
<protein>
    <submittedName>
        <fullName evidence="8">Serine/threonine protein kinase</fullName>
    </submittedName>
</protein>
<dbReference type="PANTHER" id="PTHR43289">
    <property type="entry name" value="MITOGEN-ACTIVATED PROTEIN KINASE KINASE KINASE 20-RELATED"/>
    <property type="match status" value="1"/>
</dbReference>
<keyword evidence="3 8" id="KW-0418">Kinase</keyword>
<dbReference type="InterPro" id="IPR017441">
    <property type="entry name" value="Protein_kinase_ATP_BS"/>
</dbReference>
<dbReference type="Gene3D" id="1.10.510.10">
    <property type="entry name" value="Transferase(Phosphotransferase) domain 1"/>
    <property type="match status" value="1"/>
</dbReference>
<accession>A0A249WA41</accession>
<dbReference type="CDD" id="cd14014">
    <property type="entry name" value="STKc_PknB_like"/>
    <property type="match status" value="1"/>
</dbReference>
<keyword evidence="6" id="KW-0812">Transmembrane</keyword>
<evidence type="ECO:0000313" key="9">
    <source>
        <dbReference type="EMBL" id="OQK01479.1"/>
    </source>
</evidence>
<evidence type="ECO:0000313" key="10">
    <source>
        <dbReference type="Proteomes" id="UP000191946"/>
    </source>
</evidence>
<dbReference type="PROSITE" id="PS00107">
    <property type="entry name" value="PROTEIN_KINASE_ATP"/>
    <property type="match status" value="1"/>
</dbReference>
<evidence type="ECO:0000256" key="5">
    <source>
        <dbReference type="PROSITE-ProRule" id="PRU10141"/>
    </source>
</evidence>
<keyword evidence="6" id="KW-0472">Membrane</keyword>
<evidence type="ECO:0000259" key="7">
    <source>
        <dbReference type="PROSITE" id="PS50011"/>
    </source>
</evidence>
<reference evidence="8" key="2">
    <citation type="submission" date="2017-09" db="EMBL/GenBank/DDBJ databases">
        <authorList>
            <person name="Ehlers B."/>
            <person name="Leendertz F.H."/>
        </authorList>
    </citation>
    <scope>NUCLEOTIDE SEQUENCE</scope>
    <source>
        <strain evidence="8">MAVP-26</strain>
    </source>
</reference>
<keyword evidence="1" id="KW-0808">Transferase</keyword>
<dbReference type="Proteomes" id="UP000191946">
    <property type="component" value="Unassembled WGS sequence"/>
</dbReference>
<dbReference type="GO" id="GO:0004674">
    <property type="term" value="F:protein serine/threonine kinase activity"/>
    <property type="evidence" value="ECO:0007669"/>
    <property type="project" value="UniProtKB-KW"/>
</dbReference>
<proteinExistence type="predicted"/>
<dbReference type="PANTHER" id="PTHR43289:SF34">
    <property type="entry name" value="SERINE_THREONINE-PROTEIN KINASE YBDM-RELATED"/>
    <property type="match status" value="1"/>
</dbReference>
<dbReference type="PROSITE" id="PS50011">
    <property type="entry name" value="PROTEIN_KINASE_DOM"/>
    <property type="match status" value="1"/>
</dbReference>
<dbReference type="RefSeq" id="WP_005496633.1">
    <property type="nucleotide sequence ID" value="NZ_CP023248.2"/>
</dbReference>
<reference evidence="9 10" key="1">
    <citation type="submission" date="2015-08" db="EMBL/GenBank/DDBJ databases">
        <title>Draft Genome Sequences of Vibrio parahaemolyticus Strains.</title>
        <authorList>
            <person name="Gonzalez-Escalona N."/>
            <person name="DePaola A."/>
        </authorList>
    </citation>
    <scope>NUCLEOTIDE SEQUENCE [LARGE SCALE GENOMIC DNA]</scope>
    <source>
        <strain evidence="9 10">CFSAN001621</strain>
    </source>
</reference>
<evidence type="ECO:0000256" key="2">
    <source>
        <dbReference type="ARBA" id="ARBA00022741"/>
    </source>
</evidence>
<evidence type="ECO:0000256" key="1">
    <source>
        <dbReference type="ARBA" id="ARBA00022679"/>
    </source>
</evidence>
<dbReference type="SUPFAM" id="SSF56112">
    <property type="entry name" value="Protein kinase-like (PK-like)"/>
    <property type="match status" value="1"/>
</dbReference>
<feature type="binding site" evidence="5">
    <location>
        <position position="110"/>
    </location>
    <ligand>
        <name>ATP</name>
        <dbReference type="ChEBI" id="CHEBI:30616"/>
    </ligand>
</feature>
<evidence type="ECO:0000256" key="6">
    <source>
        <dbReference type="SAM" id="Phobius"/>
    </source>
</evidence>
<dbReference type="SMART" id="SM00220">
    <property type="entry name" value="S_TKc"/>
    <property type="match status" value="1"/>
</dbReference>
<dbReference type="GO" id="GO:0005524">
    <property type="term" value="F:ATP binding"/>
    <property type="evidence" value="ECO:0007669"/>
    <property type="project" value="UniProtKB-UniRule"/>
</dbReference>
<dbReference type="AlphaFoldDB" id="A0A249WA41"/>
<dbReference type="InterPro" id="IPR008271">
    <property type="entry name" value="Ser/Thr_kinase_AS"/>
</dbReference>